<gene>
    <name evidence="2" type="ORF">OSTQU699_LOCUS7931</name>
</gene>
<dbReference type="Pfam" id="PF13516">
    <property type="entry name" value="LRR_6"/>
    <property type="match status" value="3"/>
</dbReference>
<protein>
    <submittedName>
        <fullName evidence="2">Uncharacterized protein</fullName>
    </submittedName>
</protein>
<dbReference type="Proteomes" id="UP000708148">
    <property type="component" value="Unassembled WGS sequence"/>
</dbReference>
<dbReference type="SMART" id="SM00367">
    <property type="entry name" value="LRR_CC"/>
    <property type="match status" value="6"/>
</dbReference>
<dbReference type="EMBL" id="CAJHUC010001876">
    <property type="protein sequence ID" value="CAD7702574.1"/>
    <property type="molecule type" value="Genomic_DNA"/>
</dbReference>
<comment type="subcellular location">
    <subcellularLocation>
        <location evidence="1">Cytoplasm</location>
        <location evidence="1">Cytoskeleton</location>
        <location evidence="1">Cilium axoneme</location>
    </subcellularLocation>
</comment>
<dbReference type="Gene3D" id="3.80.10.10">
    <property type="entry name" value="Ribonuclease Inhibitor"/>
    <property type="match status" value="2"/>
</dbReference>
<organism evidence="2 3">
    <name type="scientific">Ostreobium quekettii</name>
    <dbReference type="NCBI Taxonomy" id="121088"/>
    <lineage>
        <taxon>Eukaryota</taxon>
        <taxon>Viridiplantae</taxon>
        <taxon>Chlorophyta</taxon>
        <taxon>core chlorophytes</taxon>
        <taxon>Ulvophyceae</taxon>
        <taxon>TCBD clade</taxon>
        <taxon>Bryopsidales</taxon>
        <taxon>Ostreobineae</taxon>
        <taxon>Ostreobiaceae</taxon>
        <taxon>Ostreobium</taxon>
    </lineage>
</organism>
<sequence>MQQADVLCQGWCDLPFHLLDGVRDALRFCGELTRFLKASRLVNRHWSAWGTESVPFLNLSGDVPLGTLAGVVATKFKRVRGLGFRKHRGFAEADLCQLTQLRGLTHVDLGFCRITNEGLAHVGLLSSLTSLNLRWNKRFTGEGLAHVARLTGLRNLDLDSCQQITDSALEHVASLTALTCLNLSGYSITAAGFAHVGKLTSLIRLDLSKCGVLTDEGIAHVGKLTSLRHLNCCCGEVTGAGFAAASAGLAGIASLRLSDCSDENLYHVGRLTNLVDLCACGWGITDEGLTHVGRLVNLTQLELSDIDFVTDEGLVHLTGLTALRRLDLSGCWGTADAWRPLKRLPSRVRLRLPLCDSCSWEADLEGEGEEGWDWGLREMFGDGDC</sequence>
<dbReference type="InterPro" id="IPR032675">
    <property type="entry name" value="LRR_dom_sf"/>
</dbReference>
<comment type="caution">
    <text evidence="2">The sequence shown here is derived from an EMBL/GenBank/DDBJ whole genome shotgun (WGS) entry which is preliminary data.</text>
</comment>
<dbReference type="PANTHER" id="PTHR13318:SF105">
    <property type="entry name" value="F-BOX_LRR-REPEAT PROTEIN 3"/>
    <property type="match status" value="1"/>
</dbReference>
<dbReference type="PANTHER" id="PTHR13318">
    <property type="entry name" value="PARTNER OF PAIRED, ISOFORM B-RELATED"/>
    <property type="match status" value="1"/>
</dbReference>
<evidence type="ECO:0000256" key="1">
    <source>
        <dbReference type="ARBA" id="ARBA00004430"/>
    </source>
</evidence>
<dbReference type="GO" id="GO:0005930">
    <property type="term" value="C:axoneme"/>
    <property type="evidence" value="ECO:0007669"/>
    <property type="project" value="UniProtKB-SubCell"/>
</dbReference>
<reference evidence="2" key="1">
    <citation type="submission" date="2020-12" db="EMBL/GenBank/DDBJ databases">
        <authorList>
            <person name="Iha C."/>
        </authorList>
    </citation>
    <scope>NUCLEOTIDE SEQUENCE</scope>
</reference>
<dbReference type="InterPro" id="IPR001611">
    <property type="entry name" value="Leu-rich_rpt"/>
</dbReference>
<dbReference type="InterPro" id="IPR006553">
    <property type="entry name" value="Leu-rich_rpt_Cys-con_subtyp"/>
</dbReference>
<dbReference type="SUPFAM" id="SSF52047">
    <property type="entry name" value="RNI-like"/>
    <property type="match status" value="1"/>
</dbReference>
<name>A0A8S1J522_9CHLO</name>
<evidence type="ECO:0000313" key="2">
    <source>
        <dbReference type="EMBL" id="CAD7702574.1"/>
    </source>
</evidence>
<dbReference type="OrthoDB" id="567075at2759"/>
<dbReference type="SUPFAM" id="SSF52058">
    <property type="entry name" value="L domain-like"/>
    <property type="match status" value="1"/>
</dbReference>
<proteinExistence type="predicted"/>
<keyword evidence="3" id="KW-1185">Reference proteome</keyword>
<dbReference type="GO" id="GO:0031146">
    <property type="term" value="P:SCF-dependent proteasomal ubiquitin-dependent protein catabolic process"/>
    <property type="evidence" value="ECO:0007669"/>
    <property type="project" value="TreeGrafter"/>
</dbReference>
<accession>A0A8S1J522</accession>
<evidence type="ECO:0000313" key="3">
    <source>
        <dbReference type="Proteomes" id="UP000708148"/>
    </source>
</evidence>
<dbReference type="AlphaFoldDB" id="A0A8S1J522"/>
<dbReference type="GO" id="GO:0019005">
    <property type="term" value="C:SCF ubiquitin ligase complex"/>
    <property type="evidence" value="ECO:0007669"/>
    <property type="project" value="TreeGrafter"/>
</dbReference>